<evidence type="ECO:0000313" key="2">
    <source>
        <dbReference type="Proteomes" id="UP001528823"/>
    </source>
</evidence>
<dbReference type="EMBL" id="JAPMOU010000013">
    <property type="protein sequence ID" value="MDE1462729.1"/>
    <property type="molecule type" value="Genomic_DNA"/>
</dbReference>
<dbReference type="NCBIfam" id="TIGR02285">
    <property type="entry name" value="TIGR02285 family protein"/>
    <property type="match status" value="1"/>
</dbReference>
<reference evidence="1 2" key="1">
    <citation type="submission" date="2022-11" db="EMBL/GenBank/DDBJ databases">
        <title>Spartinivicinus poritis sp. nov., isolated from scleractinian coral Porites lutea.</title>
        <authorList>
            <person name="Zhang G."/>
            <person name="Cai L."/>
            <person name="Wei Q."/>
        </authorList>
    </citation>
    <scope>NUCLEOTIDE SEQUENCE [LARGE SCALE GENOMIC DNA]</scope>
    <source>
        <strain evidence="1 2">A2-2</strain>
    </source>
</reference>
<proteinExistence type="predicted"/>
<dbReference type="Proteomes" id="UP001528823">
    <property type="component" value="Unassembled WGS sequence"/>
</dbReference>
<gene>
    <name evidence="1" type="ORF">ORQ98_12200</name>
</gene>
<accession>A0ABT5U8M9</accession>
<evidence type="ECO:0000313" key="1">
    <source>
        <dbReference type="EMBL" id="MDE1462729.1"/>
    </source>
</evidence>
<dbReference type="InterPro" id="IPR011972">
    <property type="entry name" value="CHP02285"/>
</dbReference>
<keyword evidence="2" id="KW-1185">Reference proteome</keyword>
<comment type="caution">
    <text evidence="1">The sequence shown here is derived from an EMBL/GenBank/DDBJ whole genome shotgun (WGS) entry which is preliminary data.</text>
</comment>
<organism evidence="1 2">
    <name type="scientific">Spartinivicinus poritis</name>
    <dbReference type="NCBI Taxonomy" id="2994640"/>
    <lineage>
        <taxon>Bacteria</taxon>
        <taxon>Pseudomonadati</taxon>
        <taxon>Pseudomonadota</taxon>
        <taxon>Gammaproteobacteria</taxon>
        <taxon>Oceanospirillales</taxon>
        <taxon>Zooshikellaceae</taxon>
        <taxon>Spartinivicinus</taxon>
    </lineage>
</organism>
<sequence>MKQYICLVICFLYYCDSTTLFAKEKIHWQTIHWPPWMILEGKYKGQGFADHLLQAAKQELTEYEQIPVRMNWARFWLVIQQGKNYCSVLSMKNPSREEIAYFSEPEAIVLNNELTVTKATAQLLDNPVSIYIRSLLIDNRFHGGIETKRSYGVKIDQLLIKHNQNILPYATSASSLLYMLTHKRIDYIIEYPIVVSYFTRNIQETSSLTSIKIKEIPEVFYGYLTCTKNDWGKRVVNRWNQVLRKLKQTKQYQLLIESGYSKPDDIKTLRKYYPCFINNSLEQQCTTLHE</sequence>
<dbReference type="RefSeq" id="WP_274689083.1">
    <property type="nucleotide sequence ID" value="NZ_JAPMOU010000013.1"/>
</dbReference>
<name>A0ABT5U8M9_9GAMM</name>
<dbReference type="Gene3D" id="3.40.190.10">
    <property type="entry name" value="Periplasmic binding protein-like II"/>
    <property type="match status" value="2"/>
</dbReference>
<dbReference type="SUPFAM" id="SSF53850">
    <property type="entry name" value="Periplasmic binding protein-like II"/>
    <property type="match status" value="1"/>
</dbReference>
<protein>
    <submittedName>
        <fullName evidence="1">TIGR02285 family protein</fullName>
    </submittedName>
</protein>